<organism evidence="2">
    <name type="scientific">uncultured Caudovirales phage</name>
    <dbReference type="NCBI Taxonomy" id="2100421"/>
    <lineage>
        <taxon>Viruses</taxon>
        <taxon>Duplodnaviria</taxon>
        <taxon>Heunggongvirae</taxon>
        <taxon>Uroviricota</taxon>
        <taxon>Caudoviricetes</taxon>
        <taxon>Peduoviridae</taxon>
        <taxon>Maltschvirus</taxon>
        <taxon>Maltschvirus maltsch</taxon>
    </lineage>
</organism>
<reference evidence="2" key="1">
    <citation type="submission" date="2020-05" db="EMBL/GenBank/DDBJ databases">
        <authorList>
            <person name="Chiriac C."/>
            <person name="Salcher M."/>
            <person name="Ghai R."/>
            <person name="Kavagutti S V."/>
        </authorList>
    </citation>
    <scope>NUCLEOTIDE SEQUENCE</scope>
</reference>
<feature type="transmembrane region" description="Helical" evidence="1">
    <location>
        <begin position="26"/>
        <end position="43"/>
    </location>
</feature>
<protein>
    <submittedName>
        <fullName evidence="2">Uncharacterized protein</fullName>
    </submittedName>
</protein>
<evidence type="ECO:0000313" key="2">
    <source>
        <dbReference type="EMBL" id="CAB4219572.1"/>
    </source>
</evidence>
<keyword evidence="1" id="KW-1133">Transmembrane helix</keyword>
<keyword evidence="1" id="KW-0472">Membrane</keyword>
<gene>
    <name evidence="2" type="ORF">UFOVP1615_44</name>
</gene>
<sequence length="44" mass="5208">MKINTHNTGTPQEMYDEDFNFNNNNPIYTVLYIIVIALIGYLLW</sequence>
<proteinExistence type="predicted"/>
<accession>A0A6J5SVH0</accession>
<evidence type="ECO:0000256" key="1">
    <source>
        <dbReference type="SAM" id="Phobius"/>
    </source>
</evidence>
<name>A0A6J5SVH0_9CAUD</name>
<dbReference type="EMBL" id="LR797481">
    <property type="protein sequence ID" value="CAB4219572.1"/>
    <property type="molecule type" value="Genomic_DNA"/>
</dbReference>
<keyword evidence="1" id="KW-0812">Transmembrane</keyword>